<evidence type="ECO:0000259" key="6">
    <source>
        <dbReference type="Pfam" id="PF01370"/>
    </source>
</evidence>
<dbReference type="CDD" id="cd05271">
    <property type="entry name" value="NDUFA9_like_SDR_a"/>
    <property type="match status" value="1"/>
</dbReference>
<comment type="caution">
    <text evidence="7">The sequence shown here is derived from an EMBL/GenBank/DDBJ whole genome shotgun (WGS) entry which is preliminary data.</text>
</comment>
<dbReference type="SUPFAM" id="SSF51735">
    <property type="entry name" value="NAD(P)-binding Rossmann-fold domains"/>
    <property type="match status" value="1"/>
</dbReference>
<evidence type="ECO:0000256" key="1">
    <source>
        <dbReference type="ARBA" id="ARBA00038501"/>
    </source>
</evidence>
<organism evidence="7 8">
    <name type="scientific">Rotaria magnacalcarata</name>
    <dbReference type="NCBI Taxonomy" id="392030"/>
    <lineage>
        <taxon>Eukaryota</taxon>
        <taxon>Metazoa</taxon>
        <taxon>Spiralia</taxon>
        <taxon>Gnathifera</taxon>
        <taxon>Rotifera</taxon>
        <taxon>Eurotatoria</taxon>
        <taxon>Bdelloidea</taxon>
        <taxon>Philodinida</taxon>
        <taxon>Philodinidae</taxon>
        <taxon>Rotaria</taxon>
    </lineage>
</organism>
<proteinExistence type="inferred from homology"/>
<feature type="domain" description="NAD-dependent epimerase/dehydratase" evidence="6">
    <location>
        <begin position="84"/>
        <end position="305"/>
    </location>
</feature>
<dbReference type="GO" id="GO:0044877">
    <property type="term" value="F:protein-containing complex binding"/>
    <property type="evidence" value="ECO:0007669"/>
    <property type="project" value="TreeGrafter"/>
</dbReference>
<gene>
    <name evidence="7" type="ORF">BYL167_LOCUS40087</name>
</gene>
<feature type="non-terminal residue" evidence="7">
    <location>
        <position position="1"/>
    </location>
</feature>
<evidence type="ECO:0000313" key="8">
    <source>
        <dbReference type="Proteomes" id="UP000681967"/>
    </source>
</evidence>
<dbReference type="EMBL" id="CAJOBH010098297">
    <property type="protein sequence ID" value="CAF4600062.1"/>
    <property type="molecule type" value="Genomic_DNA"/>
</dbReference>
<evidence type="ECO:0000256" key="5">
    <source>
        <dbReference type="ARBA" id="ARBA00046455"/>
    </source>
</evidence>
<dbReference type="InterPro" id="IPR036291">
    <property type="entry name" value="NAD(P)-bd_dom_sf"/>
</dbReference>
<dbReference type="GO" id="GO:0005739">
    <property type="term" value="C:mitochondrion"/>
    <property type="evidence" value="ECO:0007669"/>
    <property type="project" value="TreeGrafter"/>
</dbReference>
<dbReference type="Pfam" id="PF01370">
    <property type="entry name" value="Epimerase"/>
    <property type="match status" value="1"/>
</dbReference>
<accession>A0A8S2YZ29</accession>
<dbReference type="AlphaFoldDB" id="A0A8S2YZ29"/>
<protein>
    <recommendedName>
        <fullName evidence="2">NADH dehydrogenase [ubiquinone] 1 alpha subcomplex subunit 9, mitochondrial</fullName>
    </recommendedName>
    <alternativeName>
        <fullName evidence="4">Complex I-39kD</fullName>
    </alternativeName>
    <alternativeName>
        <fullName evidence="3">NADH-ubiquinone oxidoreductase 39 kDa subunit</fullName>
    </alternativeName>
</protein>
<name>A0A8S2YZ29_9BILA</name>
<dbReference type="Proteomes" id="UP000681967">
    <property type="component" value="Unassembled WGS sequence"/>
</dbReference>
<dbReference type="InterPro" id="IPR001509">
    <property type="entry name" value="Epimerase_deHydtase"/>
</dbReference>
<evidence type="ECO:0000313" key="7">
    <source>
        <dbReference type="EMBL" id="CAF4600062.1"/>
    </source>
</evidence>
<reference evidence="7" key="1">
    <citation type="submission" date="2021-02" db="EMBL/GenBank/DDBJ databases">
        <authorList>
            <person name="Nowell W R."/>
        </authorList>
    </citation>
    <scope>NUCLEOTIDE SEQUENCE</scope>
</reference>
<evidence type="ECO:0000256" key="4">
    <source>
        <dbReference type="ARBA" id="ARBA00043145"/>
    </source>
</evidence>
<comment type="similarity">
    <text evidence="1">Belongs to the complex I NDUFA9 subunit family.</text>
</comment>
<evidence type="ECO:0000256" key="3">
    <source>
        <dbReference type="ARBA" id="ARBA00042000"/>
    </source>
</evidence>
<dbReference type="PANTHER" id="PTHR12126:SF11">
    <property type="entry name" value="NADH DEHYDROGENASE [UBIQUINONE] 1 ALPHA SUBCOMPLEX SUBUNIT 9, MITOCHONDRIAL"/>
    <property type="match status" value="1"/>
</dbReference>
<dbReference type="InterPro" id="IPR051207">
    <property type="entry name" value="ComplexI_NDUFA9_subunit"/>
</dbReference>
<sequence length="307" mass="33666">MSTVALQTGKRSLVNIRSLVLHIDCAYASTDVPVRSSTKPTTSVTYVGDNLPINMGLNEVKSLRLTDMRRGGGGRSSFSGIVATVFGAQGFVGGATVNRLAKEGSQIIVPYRGDTYHLRELRVLGDLGQILFSPINGKDEASIRRALQHSNVVINLIGRSSETRNYSFDDVHVKLAGTIARLARECGVQRLIHFSALNASPNPPAIIVRKPSKFLQSKYAGELAVREEFPDATIFRPSAIYGNQHSDGFIAYHFSRWVRPMSYLRLPLYASGEKTVKAPIFVNDVSNAIYAAIREPMSVGETYEIYG</sequence>
<dbReference type="Gene3D" id="3.40.50.720">
    <property type="entry name" value="NAD(P)-binding Rossmann-like Domain"/>
    <property type="match status" value="1"/>
</dbReference>
<evidence type="ECO:0000256" key="2">
    <source>
        <dbReference type="ARBA" id="ARBA00040720"/>
    </source>
</evidence>
<dbReference type="PANTHER" id="PTHR12126">
    <property type="entry name" value="NADH-UBIQUINONE OXIDOREDUCTASE 39 KDA SUBUNIT-RELATED"/>
    <property type="match status" value="1"/>
</dbReference>
<comment type="subunit">
    <text evidence="5">Complex I is composed of 45 different subunits. This a component of the hydrophobic protein fraction. Interacts with BLOC1S1. Interacts with SLC2A4. Interacts with CLOCK. Interacts with RAB5IF.</text>
</comment>